<comment type="caution">
    <text evidence="2">The sequence shown here is derived from an EMBL/GenBank/DDBJ whole genome shotgun (WGS) entry which is preliminary data.</text>
</comment>
<accession>A0A235FDI3</accession>
<evidence type="ECO:0000256" key="1">
    <source>
        <dbReference type="SAM" id="SignalP"/>
    </source>
</evidence>
<dbReference type="RefSeq" id="WP_094251377.1">
    <property type="nucleotide sequence ID" value="NZ_JBHLXL010000001.1"/>
</dbReference>
<feature type="signal peptide" evidence="1">
    <location>
        <begin position="1"/>
        <end position="18"/>
    </location>
</feature>
<keyword evidence="1" id="KW-0732">Signal</keyword>
<evidence type="ECO:0000313" key="3">
    <source>
        <dbReference type="Proteomes" id="UP000215059"/>
    </source>
</evidence>
<proteinExistence type="predicted"/>
<feature type="chain" id="PRO_5038946331" description="DUF4367 domain-containing protein" evidence="1">
    <location>
        <begin position="19"/>
        <end position="181"/>
    </location>
</feature>
<evidence type="ECO:0000313" key="2">
    <source>
        <dbReference type="EMBL" id="OYD59416.1"/>
    </source>
</evidence>
<evidence type="ECO:0008006" key="4">
    <source>
        <dbReference type="Google" id="ProtNLM"/>
    </source>
</evidence>
<dbReference type="OrthoDB" id="2932589at2"/>
<dbReference type="PROSITE" id="PS51257">
    <property type="entry name" value="PROKAR_LIPOPROTEIN"/>
    <property type="match status" value="1"/>
</dbReference>
<reference evidence="2 3" key="1">
    <citation type="submission" date="2017-07" db="EMBL/GenBank/DDBJ databases">
        <title>Fictibacillus sp. nov. GDSW-R2A3 Genome sequencing and assembly.</title>
        <authorList>
            <person name="Mayilraj S."/>
        </authorList>
    </citation>
    <scope>NUCLEOTIDE SEQUENCE [LARGE SCALE GENOMIC DNA]</scope>
    <source>
        <strain evidence="2 3">GDSW-R2A3</strain>
    </source>
</reference>
<sequence>MKKSWLFSLLLVSLALFGCQDKQSGTLDKTELVKVQPEGNVSKDVLKSMPISYEASSVEEGLDALPFDITLPKEFPFDAKPLAISHIDDFKHDGKKLRVTFTTTAKDAENVLLQITAHNFKVEYSGSGTEVKLSDDVKGSLDGGNLTFEKDGVYYEVSYTNENISDEQHKEQVIEIAKQML</sequence>
<dbReference type="EMBL" id="NOII01000001">
    <property type="protein sequence ID" value="OYD59416.1"/>
    <property type="molecule type" value="Genomic_DNA"/>
</dbReference>
<dbReference type="AlphaFoldDB" id="A0A235FDI3"/>
<keyword evidence="3" id="KW-1185">Reference proteome</keyword>
<organism evidence="2 3">
    <name type="scientific">Fictibacillus aquaticus</name>
    <dbReference type="NCBI Taxonomy" id="2021314"/>
    <lineage>
        <taxon>Bacteria</taxon>
        <taxon>Bacillati</taxon>
        <taxon>Bacillota</taxon>
        <taxon>Bacilli</taxon>
        <taxon>Bacillales</taxon>
        <taxon>Fictibacillaceae</taxon>
        <taxon>Fictibacillus</taxon>
    </lineage>
</organism>
<name>A0A235FDI3_9BACL</name>
<gene>
    <name evidence="2" type="ORF">CGZ90_05880</name>
</gene>
<dbReference type="Proteomes" id="UP000215059">
    <property type="component" value="Unassembled WGS sequence"/>
</dbReference>
<protein>
    <recommendedName>
        <fullName evidence="4">DUF4367 domain-containing protein</fullName>
    </recommendedName>
</protein>